<gene>
    <name evidence="1" type="ORF">INT45_006781</name>
</gene>
<name>A0A8H7S849_9FUNG</name>
<proteinExistence type="predicted"/>
<keyword evidence="2" id="KW-1185">Reference proteome</keyword>
<dbReference type="OrthoDB" id="10532618at2759"/>
<comment type="caution">
    <text evidence="1">The sequence shown here is derived from an EMBL/GenBank/DDBJ whole genome shotgun (WGS) entry which is preliminary data.</text>
</comment>
<evidence type="ECO:0000313" key="2">
    <source>
        <dbReference type="Proteomes" id="UP000646827"/>
    </source>
</evidence>
<accession>A0A8H7S849</accession>
<evidence type="ECO:0000313" key="1">
    <source>
        <dbReference type="EMBL" id="KAG2224381.1"/>
    </source>
</evidence>
<dbReference type="Proteomes" id="UP000646827">
    <property type="component" value="Unassembled WGS sequence"/>
</dbReference>
<reference evidence="1 2" key="1">
    <citation type="submission" date="2020-12" db="EMBL/GenBank/DDBJ databases">
        <title>Metabolic potential, ecology and presence of endohyphal bacteria is reflected in genomic diversity of Mucoromycotina.</title>
        <authorList>
            <person name="Muszewska A."/>
            <person name="Okrasinska A."/>
            <person name="Steczkiewicz K."/>
            <person name="Drgas O."/>
            <person name="Orlowska M."/>
            <person name="Perlinska-Lenart U."/>
            <person name="Aleksandrzak-Piekarczyk T."/>
            <person name="Szatraj K."/>
            <person name="Zielenkiewicz U."/>
            <person name="Pilsyk S."/>
            <person name="Malc E."/>
            <person name="Mieczkowski P."/>
            <person name="Kruszewska J.S."/>
            <person name="Biernat P."/>
            <person name="Pawlowska J."/>
        </authorList>
    </citation>
    <scope>NUCLEOTIDE SEQUENCE [LARGE SCALE GENOMIC DNA]</scope>
    <source>
        <strain evidence="1 2">CBS 142.35</strain>
    </source>
</reference>
<sequence length="562" mass="64759">MQNNVVKWKLPFEVTYKIFDQLQTYSDRLKFMCVSKFFWFSSQAWMSNKVFELRTGDIRSLSFKNQTRFFLFYNVVGCIDIEYEELAKPISSVEIIRFLKSFKNLKQVTFGELVVLEKNVAGIQQFLKKRFPKIIITFENIHGSKKDLEDTPRSICHTSPVHDSFSNVLKRSVDQLYATPTDFNYDNESGRYWKKQKIAAIEKGRCRIRNHPIYTLVKLPPSLDKVVMANTPYYILSDQFDATSLLMNGIYSDDILDEGIVNQAKKLVEAVLLSISHWVLVLHFDIFVANDKATDDCGHRRVIDSLRSIPKVKILECRDFGQPYYQLVVRWGQLEILVIGGYYGKRGDTRKITFSGSSLPRSMAKELMKNDGFAVVVPFGDVPYVRSPRFLRDYSKKHASRTWSLESERFAAGGFRICHPLSYDRHFSRQNAKYSNIGDICSLLLLIVCHKIYTIEHQQKALGLLLNNSDVKSAIDSDQKTESHTLKTINKAVERKSTSKKNLVMVTKIFTRLEQVLGRQREVNVTSIVQDISKDAVFLYNYTLVGLLVEANGKTLDKIKKT</sequence>
<protein>
    <submittedName>
        <fullName evidence="1">Uncharacterized protein</fullName>
    </submittedName>
</protein>
<organism evidence="1 2">
    <name type="scientific">Circinella minor</name>
    <dbReference type="NCBI Taxonomy" id="1195481"/>
    <lineage>
        <taxon>Eukaryota</taxon>
        <taxon>Fungi</taxon>
        <taxon>Fungi incertae sedis</taxon>
        <taxon>Mucoromycota</taxon>
        <taxon>Mucoromycotina</taxon>
        <taxon>Mucoromycetes</taxon>
        <taxon>Mucorales</taxon>
        <taxon>Lichtheimiaceae</taxon>
        <taxon>Circinella</taxon>
    </lineage>
</organism>
<dbReference type="EMBL" id="JAEPRB010000044">
    <property type="protein sequence ID" value="KAG2224381.1"/>
    <property type="molecule type" value="Genomic_DNA"/>
</dbReference>
<dbReference type="AlphaFoldDB" id="A0A8H7S849"/>